<dbReference type="Proteomes" id="UP000769528">
    <property type="component" value="Unassembled WGS sequence"/>
</dbReference>
<gene>
    <name evidence="2" type="ORF">WICMUC_003533</name>
</gene>
<proteinExistence type="predicted"/>
<dbReference type="AlphaFoldDB" id="A0A9P8PL87"/>
<sequence length="627" mass="72153">MSPTAQIARGSISGSFRRSYNGQKKGLRCSICHKFSHTESECWFKKSNRSKPSTGSTGSGTGASSYVPKDSTSEKIKVKWDQEMDFFIKSMEQNGMIAKTYSLDDIAIQHERLIPTVWIKRLISQTLESNPTYYVSLFARENEESKPLTESEINLKGKKMIGVRALFNSIVEKGWYQMAVLDVQKLRNQFKLDKRVFCKVDLQKVSIVCEVVGMLPGLKESDEKWKTFIDVKLDFMNFERSTQIRDLYIRKFPGSYEYIIRYDDELLIIGKDISSMIYGFESVLGQENIQYKSLYSQESFNIDDLQIHRTLDENGYTKSIRIDQFDYIKTFEQELQISHLARSALPKLWDKSIISLTPDIENFSTLTPTATTSDPVSPVLAEFILQNALKLQYLAKITRPDLLFTAENLIRLLNSTKESLFFQLMDHFTLNLKYLFSSAHKQIHIEGTQKADIDGADVEEDRSFWPLGLQIYVSSTRNDQNDEDFGKQLCFYGGIAIYYQNIGLLFARSLHKVENTYNYSELDLLEEAYHEVQKLLYVLEEINPDRVLLIDLNLNSTKFYGELNEKLHSEIELHRSSAQLFLDQVIDNPNVDIFIYSESDNPTQLLVSNSSNFLSLAHRLTVTPPGT</sequence>
<reference evidence="2" key="2">
    <citation type="submission" date="2021-01" db="EMBL/GenBank/DDBJ databases">
        <authorList>
            <person name="Schikora-Tamarit M.A."/>
        </authorList>
    </citation>
    <scope>NUCLEOTIDE SEQUENCE</scope>
    <source>
        <strain evidence="2">CBS6341</strain>
    </source>
</reference>
<evidence type="ECO:0000313" key="3">
    <source>
        <dbReference type="Proteomes" id="UP000769528"/>
    </source>
</evidence>
<evidence type="ECO:0000256" key="1">
    <source>
        <dbReference type="SAM" id="MobiDB-lite"/>
    </source>
</evidence>
<keyword evidence="3" id="KW-1185">Reference proteome</keyword>
<organism evidence="2 3">
    <name type="scientific">Wickerhamomyces mucosus</name>
    <dbReference type="NCBI Taxonomy" id="1378264"/>
    <lineage>
        <taxon>Eukaryota</taxon>
        <taxon>Fungi</taxon>
        <taxon>Dikarya</taxon>
        <taxon>Ascomycota</taxon>
        <taxon>Saccharomycotina</taxon>
        <taxon>Saccharomycetes</taxon>
        <taxon>Phaffomycetales</taxon>
        <taxon>Wickerhamomycetaceae</taxon>
        <taxon>Wickerhamomyces</taxon>
    </lineage>
</organism>
<protein>
    <submittedName>
        <fullName evidence="2">Uncharacterized protein</fullName>
    </submittedName>
</protein>
<accession>A0A9P8PL87</accession>
<name>A0A9P8PL87_9ASCO</name>
<reference evidence="2" key="1">
    <citation type="journal article" date="2021" name="Open Biol.">
        <title>Shared evolutionary footprints suggest mitochondrial oxidative damage underlies multiple complex I losses in fungi.</title>
        <authorList>
            <person name="Schikora-Tamarit M.A."/>
            <person name="Marcet-Houben M."/>
            <person name="Nosek J."/>
            <person name="Gabaldon T."/>
        </authorList>
    </citation>
    <scope>NUCLEOTIDE SEQUENCE</scope>
    <source>
        <strain evidence="2">CBS6341</strain>
    </source>
</reference>
<dbReference type="EMBL" id="JAEUBF010000949">
    <property type="protein sequence ID" value="KAH3673630.1"/>
    <property type="molecule type" value="Genomic_DNA"/>
</dbReference>
<comment type="caution">
    <text evidence="2">The sequence shown here is derived from an EMBL/GenBank/DDBJ whole genome shotgun (WGS) entry which is preliminary data.</text>
</comment>
<feature type="region of interest" description="Disordered" evidence="1">
    <location>
        <begin position="46"/>
        <end position="69"/>
    </location>
</feature>
<evidence type="ECO:0000313" key="2">
    <source>
        <dbReference type="EMBL" id="KAH3673630.1"/>
    </source>
</evidence>